<dbReference type="EMBL" id="JABELV010000018">
    <property type="protein sequence ID" value="KAG7566914.1"/>
    <property type="molecule type" value="Genomic_DNA"/>
</dbReference>
<dbReference type="SMART" id="SM00443">
    <property type="entry name" value="G_patch"/>
    <property type="match status" value="1"/>
</dbReference>
<protein>
    <recommendedName>
        <fullName evidence="2">G-patch domain-containing protein</fullName>
    </recommendedName>
</protein>
<dbReference type="InterPro" id="IPR025239">
    <property type="entry name" value="DUF4187"/>
</dbReference>
<proteinExistence type="predicted"/>
<evidence type="ECO:0000313" key="4">
    <source>
        <dbReference type="Proteomes" id="UP000812966"/>
    </source>
</evidence>
<evidence type="ECO:0000313" key="3">
    <source>
        <dbReference type="EMBL" id="KAG7566914.1"/>
    </source>
</evidence>
<feature type="compositionally biased region" description="Basic and acidic residues" evidence="1">
    <location>
        <begin position="105"/>
        <end position="123"/>
    </location>
</feature>
<accession>A0A8K0JRM3</accession>
<dbReference type="AlphaFoldDB" id="A0A8K0JRM3"/>
<gene>
    <name evidence="3" type="ORF">FFLO_01293</name>
</gene>
<dbReference type="PANTHER" id="PTHR21032">
    <property type="entry name" value="G PATCH DOMAIN-CONTAINING PROTEIN 11"/>
    <property type="match status" value="1"/>
</dbReference>
<dbReference type="GO" id="GO:0003676">
    <property type="term" value="F:nucleic acid binding"/>
    <property type="evidence" value="ECO:0007669"/>
    <property type="project" value="InterPro"/>
</dbReference>
<keyword evidence="4" id="KW-1185">Reference proteome</keyword>
<dbReference type="Pfam" id="PF01585">
    <property type="entry name" value="G-patch"/>
    <property type="match status" value="1"/>
</dbReference>
<dbReference type="InterPro" id="IPR039249">
    <property type="entry name" value="GPATCH11"/>
</dbReference>
<feature type="compositionally biased region" description="Basic and acidic residues" evidence="1">
    <location>
        <begin position="30"/>
        <end position="56"/>
    </location>
</feature>
<sequence length="462" mass="50095">MSGSESEDDFMSDKFLVESAPAKTTQQTYLDRRRAAQKKHLESQPKSLKLREEEKRRKGLGTSLFTGIEDGADSAKAGEGSAGPAASNKAMSMMMKMGWKVGEGLGKKGEDANEPTDPRKGGDESEPSEVQADEDAGGEPSARAGIGMARKRRRSTASDDIEAPSFTKQRVEPLRVSMWAGKSGLGARKRSPSPVLAPGELHPEKLAQLESTTEDFRKRQSGVNEARKIEGREWAARKIMVELDEANGVKFHPLHVIPTAPAQTIPIPLLRLVFPMQCDVLIMERRDHLARKLGAGPGGRVGVDDTYGRHSEGGASGSQDLGGIPMIRGMSKDDNMSQAARLKAMMQMDALEAIEPDGDLEEGDGDLAFSGAFGTKTGKVEEPIEVEDTLDADTVDMAPIDWTAHVEGVQRVLGMEPSTHLSFLLDMLRTEHLYCFWCGSKYASVEEMEGPGGCPGDDEDDH</sequence>
<dbReference type="Proteomes" id="UP000812966">
    <property type="component" value="Unassembled WGS sequence"/>
</dbReference>
<dbReference type="InterPro" id="IPR000467">
    <property type="entry name" value="G_patch_dom"/>
</dbReference>
<dbReference type="Pfam" id="PF13821">
    <property type="entry name" value="DUF4187"/>
    <property type="match status" value="1"/>
</dbReference>
<feature type="compositionally biased region" description="Acidic residues" evidence="1">
    <location>
        <begin position="1"/>
        <end position="10"/>
    </location>
</feature>
<evidence type="ECO:0000259" key="2">
    <source>
        <dbReference type="PROSITE" id="PS50174"/>
    </source>
</evidence>
<feature type="compositionally biased region" description="Acidic residues" evidence="1">
    <location>
        <begin position="124"/>
        <end position="137"/>
    </location>
</feature>
<feature type="region of interest" description="Disordered" evidence="1">
    <location>
        <begin position="1"/>
        <end position="169"/>
    </location>
</feature>
<dbReference type="PANTHER" id="PTHR21032:SF0">
    <property type="entry name" value="G PATCH DOMAIN-CONTAINING PROTEIN 11"/>
    <property type="match status" value="1"/>
</dbReference>
<dbReference type="PROSITE" id="PS50174">
    <property type="entry name" value="G_PATCH"/>
    <property type="match status" value="1"/>
</dbReference>
<reference evidence="3" key="1">
    <citation type="submission" date="2020-04" db="EMBL/GenBank/DDBJ databases">
        <title>Analysis of mating type loci in Filobasidium floriforme.</title>
        <authorList>
            <person name="Nowrousian M."/>
        </authorList>
    </citation>
    <scope>NUCLEOTIDE SEQUENCE</scope>
    <source>
        <strain evidence="3">CBS 6242</strain>
    </source>
</reference>
<feature type="domain" description="G-patch" evidence="2">
    <location>
        <begin position="86"/>
        <end position="151"/>
    </location>
</feature>
<dbReference type="SMART" id="SM01173">
    <property type="entry name" value="DUF4187"/>
    <property type="match status" value="1"/>
</dbReference>
<dbReference type="GO" id="GO:0000776">
    <property type="term" value="C:kinetochore"/>
    <property type="evidence" value="ECO:0007669"/>
    <property type="project" value="TreeGrafter"/>
</dbReference>
<comment type="caution">
    <text evidence="3">The sequence shown here is derived from an EMBL/GenBank/DDBJ whole genome shotgun (WGS) entry which is preliminary data.</text>
</comment>
<organism evidence="3 4">
    <name type="scientific">Filobasidium floriforme</name>
    <dbReference type="NCBI Taxonomy" id="5210"/>
    <lineage>
        <taxon>Eukaryota</taxon>
        <taxon>Fungi</taxon>
        <taxon>Dikarya</taxon>
        <taxon>Basidiomycota</taxon>
        <taxon>Agaricomycotina</taxon>
        <taxon>Tremellomycetes</taxon>
        <taxon>Filobasidiales</taxon>
        <taxon>Filobasidiaceae</taxon>
        <taxon>Filobasidium</taxon>
    </lineage>
</organism>
<feature type="compositionally biased region" description="Low complexity" evidence="1">
    <location>
        <begin position="85"/>
        <end position="97"/>
    </location>
</feature>
<name>A0A8K0JRM3_9TREE</name>
<evidence type="ECO:0000256" key="1">
    <source>
        <dbReference type="SAM" id="MobiDB-lite"/>
    </source>
</evidence>